<dbReference type="GO" id="GO:0016810">
    <property type="term" value="F:hydrolase activity, acting on carbon-nitrogen (but not peptide) bonds"/>
    <property type="evidence" value="ECO:0007669"/>
    <property type="project" value="InterPro"/>
</dbReference>
<dbReference type="GO" id="GO:0098552">
    <property type="term" value="C:side of membrane"/>
    <property type="evidence" value="ECO:0007669"/>
    <property type="project" value="UniProtKB-KW"/>
</dbReference>
<comment type="caution">
    <text evidence="14">The sequence shown here is derived from an EMBL/GenBank/DDBJ whole genome shotgun (WGS) entry which is preliminary data.</text>
</comment>
<feature type="signal peptide" evidence="12">
    <location>
        <begin position="1"/>
        <end position="26"/>
    </location>
</feature>
<evidence type="ECO:0000313" key="14">
    <source>
        <dbReference type="EMBL" id="GLB40769.1"/>
    </source>
</evidence>
<keyword evidence="9" id="KW-0119">Carbohydrate metabolism</keyword>
<dbReference type="Pfam" id="PF01522">
    <property type="entry name" value="Polysacc_deac_1"/>
    <property type="match status" value="1"/>
</dbReference>
<keyword evidence="11" id="KW-0961">Cell wall biogenesis/degradation</keyword>
<comment type="cofactor">
    <cofactor evidence="1">
        <name>Co(2+)</name>
        <dbReference type="ChEBI" id="CHEBI:48828"/>
    </cofactor>
</comment>
<evidence type="ECO:0000256" key="8">
    <source>
        <dbReference type="ARBA" id="ARBA00023136"/>
    </source>
</evidence>
<accession>A0A9P3PSL0</accession>
<keyword evidence="3" id="KW-1003">Cell membrane</keyword>
<reference evidence="14" key="1">
    <citation type="submission" date="2022-07" db="EMBL/GenBank/DDBJ databases">
        <title>The genome of Lyophyllum shimeji provides insight into the initial evolution of ectomycorrhizal fungal genome.</title>
        <authorList>
            <person name="Kobayashi Y."/>
            <person name="Shibata T."/>
            <person name="Hirakawa H."/>
            <person name="Shigenobu S."/>
            <person name="Nishiyama T."/>
            <person name="Yamada A."/>
            <person name="Hasebe M."/>
            <person name="Kawaguchi M."/>
        </authorList>
    </citation>
    <scope>NUCLEOTIDE SEQUENCE</scope>
    <source>
        <strain evidence="14">AT787</strain>
    </source>
</reference>
<comment type="subcellular location">
    <subcellularLocation>
        <location evidence="2">Cell membrane</location>
        <topology evidence="2">Lipid-anchor</topology>
        <topology evidence="2">GPI-anchor</topology>
    </subcellularLocation>
</comment>
<feature type="chain" id="PRO_5040418397" evidence="12">
    <location>
        <begin position="27"/>
        <end position="265"/>
    </location>
</feature>
<dbReference type="OrthoDB" id="2125469at2759"/>
<name>A0A9P3PSL0_LYOSH</name>
<dbReference type="PANTHER" id="PTHR46471">
    <property type="entry name" value="CHITIN DEACETYLASE"/>
    <property type="match status" value="1"/>
</dbReference>
<evidence type="ECO:0000256" key="3">
    <source>
        <dbReference type="ARBA" id="ARBA00022475"/>
    </source>
</evidence>
<keyword evidence="4" id="KW-0336">GPI-anchor</keyword>
<keyword evidence="6 12" id="KW-0732">Signal</keyword>
<dbReference type="SUPFAM" id="SSF88713">
    <property type="entry name" value="Glycoside hydrolase/deacetylase"/>
    <property type="match status" value="1"/>
</dbReference>
<dbReference type="CDD" id="cd10951">
    <property type="entry name" value="CE4_ClCDA_like"/>
    <property type="match status" value="1"/>
</dbReference>
<feature type="domain" description="NodB homology" evidence="13">
    <location>
        <begin position="54"/>
        <end position="239"/>
    </location>
</feature>
<gene>
    <name evidence="14" type="ORF">LshimejAT787_0806400</name>
</gene>
<evidence type="ECO:0000259" key="13">
    <source>
        <dbReference type="PROSITE" id="PS51677"/>
    </source>
</evidence>
<dbReference type="Proteomes" id="UP001063166">
    <property type="component" value="Unassembled WGS sequence"/>
</dbReference>
<sequence>MTIMKFTNKVLCAALVTLALALFACAAESDSQDTTADLDGLARAQVVTKCTVPGTAALTFDDGPSVYLQELSDTLVAAGVKATFFVNGQNYDCIYNSGPAQRLKHAYDAGHQVASHTWSHAHLTQLGKDQLDAEFGRTEEAIHRITGAAPAFTRPPYGEYNALVLDVAAAHRQTLVTWDFDSGDTTGKTAAESNEAYDELAARHPSTILALNHDVKEQTVRVVVPHAIFTLQKAGYKLVTLAECLGREAYLDAGAAGARDAQWRC</sequence>
<evidence type="ECO:0000256" key="4">
    <source>
        <dbReference type="ARBA" id="ARBA00022622"/>
    </source>
</evidence>
<evidence type="ECO:0000256" key="12">
    <source>
        <dbReference type="SAM" id="SignalP"/>
    </source>
</evidence>
<evidence type="ECO:0000256" key="9">
    <source>
        <dbReference type="ARBA" id="ARBA00023277"/>
    </source>
</evidence>
<evidence type="ECO:0000313" key="15">
    <source>
        <dbReference type="Proteomes" id="UP001063166"/>
    </source>
</evidence>
<evidence type="ECO:0000256" key="7">
    <source>
        <dbReference type="ARBA" id="ARBA00022801"/>
    </source>
</evidence>
<dbReference type="EMBL" id="BRPK01000008">
    <property type="protein sequence ID" value="GLB40769.1"/>
    <property type="molecule type" value="Genomic_DNA"/>
</dbReference>
<dbReference type="GO" id="GO:0046872">
    <property type="term" value="F:metal ion binding"/>
    <property type="evidence" value="ECO:0007669"/>
    <property type="project" value="UniProtKB-KW"/>
</dbReference>
<keyword evidence="7" id="KW-0378">Hydrolase</keyword>
<dbReference type="PROSITE" id="PS51257">
    <property type="entry name" value="PROKAR_LIPOPROTEIN"/>
    <property type="match status" value="1"/>
</dbReference>
<keyword evidence="4" id="KW-0325">Glycoprotein</keyword>
<dbReference type="GO" id="GO:0005975">
    <property type="term" value="P:carbohydrate metabolic process"/>
    <property type="evidence" value="ECO:0007669"/>
    <property type="project" value="InterPro"/>
</dbReference>
<dbReference type="GO" id="GO:0071555">
    <property type="term" value="P:cell wall organization"/>
    <property type="evidence" value="ECO:0007669"/>
    <property type="project" value="UniProtKB-KW"/>
</dbReference>
<evidence type="ECO:0000256" key="5">
    <source>
        <dbReference type="ARBA" id="ARBA00022723"/>
    </source>
</evidence>
<keyword evidence="10" id="KW-0449">Lipoprotein</keyword>
<protein>
    <submittedName>
        <fullName evidence="14">Carbohydrate esterase family 4 protein</fullName>
    </submittedName>
</protein>
<evidence type="ECO:0000256" key="10">
    <source>
        <dbReference type="ARBA" id="ARBA00023288"/>
    </source>
</evidence>
<dbReference type="PANTHER" id="PTHR46471:SF2">
    <property type="entry name" value="CHITIN DEACETYLASE-RELATED"/>
    <property type="match status" value="1"/>
</dbReference>
<evidence type="ECO:0000256" key="2">
    <source>
        <dbReference type="ARBA" id="ARBA00004609"/>
    </source>
</evidence>
<keyword evidence="8" id="KW-0472">Membrane</keyword>
<evidence type="ECO:0000256" key="6">
    <source>
        <dbReference type="ARBA" id="ARBA00022729"/>
    </source>
</evidence>
<dbReference type="PROSITE" id="PS51677">
    <property type="entry name" value="NODB"/>
    <property type="match status" value="1"/>
</dbReference>
<dbReference type="AlphaFoldDB" id="A0A9P3PSL0"/>
<dbReference type="InterPro" id="IPR011330">
    <property type="entry name" value="Glyco_hydro/deAcase_b/a-brl"/>
</dbReference>
<dbReference type="GO" id="GO:0005886">
    <property type="term" value="C:plasma membrane"/>
    <property type="evidence" value="ECO:0007669"/>
    <property type="project" value="UniProtKB-SubCell"/>
</dbReference>
<keyword evidence="5" id="KW-0479">Metal-binding</keyword>
<proteinExistence type="predicted"/>
<keyword evidence="15" id="KW-1185">Reference proteome</keyword>
<dbReference type="Gene3D" id="3.20.20.370">
    <property type="entry name" value="Glycoside hydrolase/deacetylase"/>
    <property type="match status" value="1"/>
</dbReference>
<dbReference type="InterPro" id="IPR002509">
    <property type="entry name" value="NODB_dom"/>
</dbReference>
<evidence type="ECO:0000256" key="11">
    <source>
        <dbReference type="ARBA" id="ARBA00023316"/>
    </source>
</evidence>
<organism evidence="14 15">
    <name type="scientific">Lyophyllum shimeji</name>
    <name type="common">Hon-shimeji</name>
    <name type="synonym">Tricholoma shimeji</name>
    <dbReference type="NCBI Taxonomy" id="47721"/>
    <lineage>
        <taxon>Eukaryota</taxon>
        <taxon>Fungi</taxon>
        <taxon>Dikarya</taxon>
        <taxon>Basidiomycota</taxon>
        <taxon>Agaricomycotina</taxon>
        <taxon>Agaricomycetes</taxon>
        <taxon>Agaricomycetidae</taxon>
        <taxon>Agaricales</taxon>
        <taxon>Tricholomatineae</taxon>
        <taxon>Lyophyllaceae</taxon>
        <taxon>Lyophyllum</taxon>
    </lineage>
</organism>
<evidence type="ECO:0000256" key="1">
    <source>
        <dbReference type="ARBA" id="ARBA00001941"/>
    </source>
</evidence>